<reference evidence="1 2" key="1">
    <citation type="journal article" date="2023" name="Life. Sci Alliance">
        <title>Evolutionary insights into 3D genome organization and epigenetic landscape of Vigna mungo.</title>
        <authorList>
            <person name="Junaid A."/>
            <person name="Singh B."/>
            <person name="Bhatia S."/>
        </authorList>
    </citation>
    <scope>NUCLEOTIDE SEQUENCE [LARGE SCALE GENOMIC DNA]</scope>
    <source>
        <strain evidence="1">Urdbean</strain>
    </source>
</reference>
<organism evidence="1 2">
    <name type="scientific">Vigna mungo</name>
    <name type="common">Black gram</name>
    <name type="synonym">Phaseolus mungo</name>
    <dbReference type="NCBI Taxonomy" id="3915"/>
    <lineage>
        <taxon>Eukaryota</taxon>
        <taxon>Viridiplantae</taxon>
        <taxon>Streptophyta</taxon>
        <taxon>Embryophyta</taxon>
        <taxon>Tracheophyta</taxon>
        <taxon>Spermatophyta</taxon>
        <taxon>Magnoliopsida</taxon>
        <taxon>eudicotyledons</taxon>
        <taxon>Gunneridae</taxon>
        <taxon>Pentapetalae</taxon>
        <taxon>rosids</taxon>
        <taxon>fabids</taxon>
        <taxon>Fabales</taxon>
        <taxon>Fabaceae</taxon>
        <taxon>Papilionoideae</taxon>
        <taxon>50 kb inversion clade</taxon>
        <taxon>NPAAA clade</taxon>
        <taxon>indigoferoid/millettioid clade</taxon>
        <taxon>Phaseoleae</taxon>
        <taxon>Vigna</taxon>
    </lineage>
</organism>
<dbReference type="AlphaFoldDB" id="A0AAQ3RR84"/>
<dbReference type="Proteomes" id="UP001374535">
    <property type="component" value="Chromosome 7"/>
</dbReference>
<evidence type="ECO:0008006" key="3">
    <source>
        <dbReference type="Google" id="ProtNLM"/>
    </source>
</evidence>
<sequence>MTPSIKQFRFGGISRIDFLMPINFGSLIFRIRFLPVNKTYYFRIGFPTGYRKNKPHNKASASLVEIDSAAPIQHLDLDGNPPNDQFTFSKDQYQAILDLLQHTKDYSSSVNQAFKSHFKMIGVARTTNGLYYLEESHDLSCLHTGALWHCRLGHPSKY</sequence>
<accession>A0AAQ3RR84</accession>
<evidence type="ECO:0000313" key="2">
    <source>
        <dbReference type="Proteomes" id="UP001374535"/>
    </source>
</evidence>
<proteinExistence type="predicted"/>
<protein>
    <recommendedName>
        <fullName evidence="3">GAG-pre-integrase domain-containing protein</fullName>
    </recommendedName>
</protein>
<gene>
    <name evidence="1" type="ORF">V8G54_023089</name>
</gene>
<keyword evidence="2" id="KW-1185">Reference proteome</keyword>
<evidence type="ECO:0000313" key="1">
    <source>
        <dbReference type="EMBL" id="WVZ02283.1"/>
    </source>
</evidence>
<dbReference type="EMBL" id="CP144694">
    <property type="protein sequence ID" value="WVZ02283.1"/>
    <property type="molecule type" value="Genomic_DNA"/>
</dbReference>
<name>A0AAQ3RR84_VIGMU</name>